<sequence length="292" mass="33601">MIEVRNVSKKLNGREVLSDVSFEIGEGEIFGLLGRNGSGKTTLLRLIQQILLPDEGEIYFKGVLVKDHPLVKQNIVYMPVVNPYFDRYNYGQLVQLLKHIYPKFDVTYANELVNRYEIPEKVKYRELSTGLKKQLSLILSFAIKPAVILLDEPTDGIDAVTRNDVLQLMIDEVAERQTTIFITSHRLEDIERMCNRIGFLEGNQLTSVMDLDELKNDYVKIQMAFEEDMNLSIRKNGVSILDQAGVFYTALVLKTDVEAKEYLKSLQPKVWHELPVNLEEVFIAKFGGKRRW</sequence>
<dbReference type="eggNOG" id="COG1131">
    <property type="taxonomic scope" value="Bacteria"/>
</dbReference>
<keyword evidence="1" id="KW-0547">Nucleotide-binding</keyword>
<dbReference type="InterPro" id="IPR003593">
    <property type="entry name" value="AAA+_ATPase"/>
</dbReference>
<dbReference type="RefSeq" id="WP_034322556.1">
    <property type="nucleotide sequence ID" value="NZ_JAVIKA010000008.1"/>
</dbReference>
<proteinExistence type="predicted"/>
<dbReference type="InterPro" id="IPR003439">
    <property type="entry name" value="ABC_transporter-like_ATP-bd"/>
</dbReference>
<dbReference type="PANTHER" id="PTHR43158:SF10">
    <property type="entry name" value="ABC TRANSPORTER ATP-BINDING PROTEIN YTRB"/>
    <property type="match status" value="1"/>
</dbReference>
<dbReference type="SMART" id="SM00382">
    <property type="entry name" value="AAA"/>
    <property type="match status" value="1"/>
</dbReference>
<name>A0A081L9X5_9BACI</name>
<dbReference type="Proteomes" id="UP000028091">
    <property type="component" value="Unassembled WGS sequence"/>
</dbReference>
<dbReference type="InterPro" id="IPR027417">
    <property type="entry name" value="P-loop_NTPase"/>
</dbReference>
<dbReference type="GO" id="GO:0005524">
    <property type="term" value="F:ATP binding"/>
    <property type="evidence" value="ECO:0007669"/>
    <property type="project" value="UniProtKB-KW"/>
</dbReference>
<dbReference type="Gene3D" id="3.40.50.300">
    <property type="entry name" value="P-loop containing nucleotide triphosphate hydrolases"/>
    <property type="match status" value="1"/>
</dbReference>
<dbReference type="SUPFAM" id="SSF52540">
    <property type="entry name" value="P-loop containing nucleoside triphosphate hydrolases"/>
    <property type="match status" value="1"/>
</dbReference>
<protein>
    <submittedName>
        <fullName evidence="4">Antibiotic ABC transporter ATP-binding protein</fullName>
    </submittedName>
</protein>
<reference evidence="4 5" key="1">
    <citation type="submission" date="2012-09" db="EMBL/GenBank/DDBJ databases">
        <title>Genome Sequence of Bacillus sp. DW5-4.</title>
        <authorList>
            <person name="Lai Q."/>
            <person name="Liu Y."/>
            <person name="Shao Z."/>
        </authorList>
    </citation>
    <scope>NUCLEOTIDE SEQUENCE [LARGE SCALE GENOMIC DNA]</scope>
    <source>
        <strain evidence="4 5">DW5-4</strain>
    </source>
</reference>
<gene>
    <name evidence="4" type="ORF">BA70_04445</name>
</gene>
<organism evidence="4 5">
    <name type="scientific">Bacillus zhangzhouensis</name>
    <dbReference type="NCBI Taxonomy" id="1178540"/>
    <lineage>
        <taxon>Bacteria</taxon>
        <taxon>Bacillati</taxon>
        <taxon>Bacillota</taxon>
        <taxon>Bacilli</taxon>
        <taxon>Bacillales</taxon>
        <taxon>Bacillaceae</taxon>
        <taxon>Bacillus</taxon>
    </lineage>
</organism>
<dbReference type="EMBL" id="JOTP01000013">
    <property type="protein sequence ID" value="KEP26051.1"/>
    <property type="molecule type" value="Genomic_DNA"/>
</dbReference>
<dbReference type="Pfam" id="PF00005">
    <property type="entry name" value="ABC_tran"/>
    <property type="match status" value="1"/>
</dbReference>
<dbReference type="AlphaFoldDB" id="A0A081L9X5"/>
<dbReference type="PANTHER" id="PTHR43158">
    <property type="entry name" value="SKFA PEPTIDE EXPORT ATP-BINDING PROTEIN SKFE"/>
    <property type="match status" value="1"/>
</dbReference>
<evidence type="ECO:0000259" key="3">
    <source>
        <dbReference type="PROSITE" id="PS50893"/>
    </source>
</evidence>
<dbReference type="OrthoDB" id="9804819at2"/>
<comment type="caution">
    <text evidence="4">The sequence shown here is derived from an EMBL/GenBank/DDBJ whole genome shotgun (WGS) entry which is preliminary data.</text>
</comment>
<accession>A0A081L9X5</accession>
<keyword evidence="2 4" id="KW-0067">ATP-binding</keyword>
<dbReference type="PROSITE" id="PS50893">
    <property type="entry name" value="ABC_TRANSPORTER_2"/>
    <property type="match status" value="1"/>
</dbReference>
<evidence type="ECO:0000256" key="2">
    <source>
        <dbReference type="ARBA" id="ARBA00022840"/>
    </source>
</evidence>
<keyword evidence="5" id="KW-1185">Reference proteome</keyword>
<evidence type="ECO:0000313" key="5">
    <source>
        <dbReference type="Proteomes" id="UP000028091"/>
    </source>
</evidence>
<evidence type="ECO:0000313" key="4">
    <source>
        <dbReference type="EMBL" id="KEP26051.1"/>
    </source>
</evidence>
<dbReference type="GO" id="GO:0016887">
    <property type="term" value="F:ATP hydrolysis activity"/>
    <property type="evidence" value="ECO:0007669"/>
    <property type="project" value="InterPro"/>
</dbReference>
<feature type="domain" description="ABC transporter" evidence="3">
    <location>
        <begin position="2"/>
        <end position="227"/>
    </location>
</feature>
<evidence type="ECO:0000256" key="1">
    <source>
        <dbReference type="ARBA" id="ARBA00022741"/>
    </source>
</evidence>
<dbReference type="CDD" id="cd03230">
    <property type="entry name" value="ABC_DR_subfamily_A"/>
    <property type="match status" value="1"/>
</dbReference>